<dbReference type="EMBL" id="JABANM010027862">
    <property type="protein sequence ID" value="KAF4710633.1"/>
    <property type="molecule type" value="Genomic_DNA"/>
</dbReference>
<dbReference type="Proteomes" id="UP000574390">
    <property type="component" value="Unassembled WGS sequence"/>
</dbReference>
<sequence length="271" mass="29852">ECLQIEVPEPEQSSDSIENDLHINAQHDIAEPLLKRNRPLSTEEREMMEIAQHHAARVRERSRTERYRRKTLVAKASDTPLTAGILPCSTTKLTMPMEPKLRTAARAAESGPTPRSETPTEAVDQTDGLAVAVNLLSCLSARKFSSHLRESSRTRWTGRPTVRKSAGPDESTAPQSSTAGSSQNISQSTENSVASASKHEHKNADDEGCREAESLAAEAERFGSRLRESSRTIWTGRPTVSIQRPTYSLLGDCCEQVPSSPRLSRPKPTAW</sequence>
<gene>
    <name evidence="2" type="ORF">FOZ62_008326</name>
</gene>
<reference evidence="2 3" key="1">
    <citation type="submission" date="2020-04" db="EMBL/GenBank/DDBJ databases">
        <title>Perkinsus olseni comparative genomics.</title>
        <authorList>
            <person name="Bogema D.R."/>
        </authorList>
    </citation>
    <scope>NUCLEOTIDE SEQUENCE [LARGE SCALE GENOMIC DNA]</scope>
    <source>
        <strain evidence="2">ATCC PRA-205</strain>
    </source>
</reference>
<feature type="non-terminal residue" evidence="2">
    <location>
        <position position="1"/>
    </location>
</feature>
<dbReference type="AlphaFoldDB" id="A0A7J6QQU3"/>
<evidence type="ECO:0000313" key="3">
    <source>
        <dbReference type="Proteomes" id="UP000574390"/>
    </source>
</evidence>
<feature type="compositionally biased region" description="Basic and acidic residues" evidence="1">
    <location>
        <begin position="202"/>
        <end position="230"/>
    </location>
</feature>
<feature type="compositionally biased region" description="Polar residues" evidence="1">
    <location>
        <begin position="172"/>
        <end position="195"/>
    </location>
</feature>
<evidence type="ECO:0000256" key="1">
    <source>
        <dbReference type="SAM" id="MobiDB-lite"/>
    </source>
</evidence>
<organism evidence="2 3">
    <name type="scientific">Perkinsus olseni</name>
    <name type="common">Perkinsus atlanticus</name>
    <dbReference type="NCBI Taxonomy" id="32597"/>
    <lineage>
        <taxon>Eukaryota</taxon>
        <taxon>Sar</taxon>
        <taxon>Alveolata</taxon>
        <taxon>Perkinsozoa</taxon>
        <taxon>Perkinsea</taxon>
        <taxon>Perkinsida</taxon>
        <taxon>Perkinsidae</taxon>
        <taxon>Perkinsus</taxon>
    </lineage>
</organism>
<feature type="region of interest" description="Disordered" evidence="1">
    <location>
        <begin position="104"/>
        <end position="125"/>
    </location>
</feature>
<comment type="caution">
    <text evidence="2">The sequence shown here is derived from an EMBL/GenBank/DDBJ whole genome shotgun (WGS) entry which is preliminary data.</text>
</comment>
<accession>A0A7J6QQU3</accession>
<proteinExistence type="predicted"/>
<name>A0A7J6QQU3_PEROL</name>
<feature type="region of interest" description="Disordered" evidence="1">
    <location>
        <begin position="251"/>
        <end position="271"/>
    </location>
</feature>
<evidence type="ECO:0000313" key="2">
    <source>
        <dbReference type="EMBL" id="KAF4710633.1"/>
    </source>
</evidence>
<feature type="region of interest" description="Disordered" evidence="1">
    <location>
        <begin position="149"/>
        <end position="239"/>
    </location>
</feature>
<protein>
    <submittedName>
        <fullName evidence="2">Uncharacterized protein</fullName>
    </submittedName>
</protein>
<feature type="non-terminal residue" evidence="2">
    <location>
        <position position="271"/>
    </location>
</feature>